<dbReference type="EMBL" id="CM035423">
    <property type="protein sequence ID" value="KAH7365389.1"/>
    <property type="molecule type" value="Genomic_DNA"/>
</dbReference>
<dbReference type="Pfam" id="PF13041">
    <property type="entry name" value="PPR_2"/>
    <property type="match status" value="6"/>
</dbReference>
<evidence type="ECO:0000256" key="2">
    <source>
        <dbReference type="PROSITE-ProRule" id="PRU00708"/>
    </source>
</evidence>
<dbReference type="InterPro" id="IPR032867">
    <property type="entry name" value="DYW_dom"/>
</dbReference>
<evidence type="ECO:0000313" key="4">
    <source>
        <dbReference type="EMBL" id="KAH7365385.1"/>
    </source>
</evidence>
<dbReference type="SUPFAM" id="SSF48452">
    <property type="entry name" value="TPR-like"/>
    <property type="match status" value="1"/>
</dbReference>
<dbReference type="EMBL" id="CM035423">
    <property type="protein sequence ID" value="KAH7365385.1"/>
    <property type="molecule type" value="Genomic_DNA"/>
</dbReference>
<dbReference type="GO" id="GO:0003723">
    <property type="term" value="F:RNA binding"/>
    <property type="evidence" value="ECO:0007669"/>
    <property type="project" value="InterPro"/>
</dbReference>
<gene>
    <name evidence="4" type="ORF">KP509_18G024700</name>
</gene>
<feature type="repeat" description="PPR" evidence="2">
    <location>
        <begin position="324"/>
        <end position="354"/>
    </location>
</feature>
<evidence type="ECO:0000259" key="3">
    <source>
        <dbReference type="Pfam" id="PF14432"/>
    </source>
</evidence>
<dbReference type="FunFam" id="1.25.40.10:FF:000073">
    <property type="entry name" value="Pentatricopeptide repeat-containing protein chloroplastic"/>
    <property type="match status" value="3"/>
</dbReference>
<dbReference type="InterPro" id="IPR011990">
    <property type="entry name" value="TPR-like_helical_dom_sf"/>
</dbReference>
<dbReference type="Pfam" id="PF14432">
    <property type="entry name" value="DYW_deaminase"/>
    <property type="match status" value="1"/>
</dbReference>
<dbReference type="FunFam" id="1.25.40.10:FF:000031">
    <property type="entry name" value="Pentatricopeptide repeat-containing protein mitochondrial"/>
    <property type="match status" value="1"/>
</dbReference>
<organism evidence="4 5">
    <name type="scientific">Ceratopteris richardii</name>
    <name type="common">Triangle waterfern</name>
    <dbReference type="NCBI Taxonomy" id="49495"/>
    <lineage>
        <taxon>Eukaryota</taxon>
        <taxon>Viridiplantae</taxon>
        <taxon>Streptophyta</taxon>
        <taxon>Embryophyta</taxon>
        <taxon>Tracheophyta</taxon>
        <taxon>Polypodiopsida</taxon>
        <taxon>Polypodiidae</taxon>
        <taxon>Polypodiales</taxon>
        <taxon>Pteridineae</taxon>
        <taxon>Pteridaceae</taxon>
        <taxon>Parkerioideae</taxon>
        <taxon>Ceratopteris</taxon>
    </lineage>
</organism>
<dbReference type="Pfam" id="PF13812">
    <property type="entry name" value="PPR_3"/>
    <property type="match status" value="1"/>
</dbReference>
<sequence length="1065" mass="118029">MAIPNMEVCGPGELVVSRQAAAPLSLNLSDRHSLPLLHINCGVKVSRLCGSAINSRNHFLVRSCSDAWDEQAVDLHVGLHESTQELPPQGFIHLLNMCSAMETIHKGHWVHMLVVKGGLEVDSYISCSLINMYVKCGEIQRAQTIFESLPTRVAENWNPLIIGYAHCQKGDLGIKLFKRMQQEGIKPSRVTFLCVLKACSDLGSLDEGRLTHASLIENGFEFSTFVENALIDMYVKCSSLDDAHNMFARSSKSDVGSFNALIGGYAQDGDLQPAFFLFMDMQENRVHYDHITFVSILKACSINGNLLCGQHVHSRAVEFEFESDEHVINSLLHMYMSCGCIEDARVLFERMQNQNVVIWTTLVSGLAQNGRVPDAFEVVNEMKKQGIQLNEITYISILKGCSAISAPEIGRSAHADLIEGGYNGSLCLGNALIDMYSKCGSLEDATALFLGMPSRDIVTWTTLIAAYSLHGCGQEAFSLFDQMQKEGFLPNPVTFATLLKSSAHRGVLHEGRHIHACIVENGLESDAYVGNSLVDMYFQCCCSDDAVDTFNKMGQRDIISWNTLISGYFQNGECFQALQCYWQMQAEGSVEPDSITFMCALKSCVGIADFKQGICIHAKIISSSHPSDGSVGSMLIELYAKFGHLEDACRVFSSLPERNVVTWNVLMKGFADAGECNQALELFSLMQEDGVMPDVATLLCAIKSCSTVGALQHGQMLHMQCTLWGLDIHLSIKNSFISMYSSVGRMDEAQAVFDKSCVQDGVGWTTLITGYAQQHRCLEALRCYESMLEHGQQPDQVTLVCTLTACSRGGLRNEGFRHFKSMRDELGIQPTIEHYNPLIDLLTHGGALHEAEDLLESLPFEKNMVGWMSLLGACRNLSNQGIARRCFDNVVKIDPSNASAYVIMSNFYTQLGQLEEAKNIEELRKVANAWKIPAKAFIEIDGQVHEFIVGDRRHPKRDAIDAKLNHLNAQMKREGYRPRVDLVPAFSVDENQEKALCGHAEKLAIALGLLTSSSESTLRVTKNLRMCDDCHAVTKFISKIETRNIVVKDAYCVHLFQKGLCSCEI</sequence>
<dbReference type="GO" id="GO:0048731">
    <property type="term" value="P:system development"/>
    <property type="evidence" value="ECO:0007669"/>
    <property type="project" value="UniProtKB-ARBA"/>
</dbReference>
<dbReference type="GO" id="GO:0008270">
    <property type="term" value="F:zinc ion binding"/>
    <property type="evidence" value="ECO:0007669"/>
    <property type="project" value="InterPro"/>
</dbReference>
<dbReference type="OMA" id="ADCHMAS"/>
<feature type="repeat" description="PPR" evidence="2">
    <location>
        <begin position="760"/>
        <end position="794"/>
    </location>
</feature>
<dbReference type="PANTHER" id="PTHR24015:SF548">
    <property type="entry name" value="OS08G0340900 PROTEIN"/>
    <property type="match status" value="1"/>
</dbReference>
<proteinExistence type="predicted"/>
<accession>A0A8T2SNA0</accession>
<dbReference type="OrthoDB" id="10451995at2759"/>
<feature type="repeat" description="PPR" evidence="2">
    <location>
        <begin position="355"/>
        <end position="389"/>
    </location>
</feature>
<dbReference type="InterPro" id="IPR002885">
    <property type="entry name" value="PPR_rpt"/>
</dbReference>
<feature type="repeat" description="PPR" evidence="2">
    <location>
        <begin position="456"/>
        <end position="490"/>
    </location>
</feature>
<dbReference type="Gene3D" id="1.25.40.10">
    <property type="entry name" value="Tetratricopeptide repeat domain"/>
    <property type="match status" value="8"/>
</dbReference>
<feature type="repeat" description="PPR" evidence="2">
    <location>
        <begin position="557"/>
        <end position="591"/>
    </location>
</feature>
<dbReference type="FunFam" id="1.25.40.10:FF:000381">
    <property type="entry name" value="Pentatricopeptide repeat-containing protein"/>
    <property type="match status" value="1"/>
</dbReference>
<dbReference type="InterPro" id="IPR046960">
    <property type="entry name" value="PPR_At4g14850-like_plant"/>
</dbReference>
<reference evidence="4" key="1">
    <citation type="submission" date="2021-08" db="EMBL/GenBank/DDBJ databases">
        <title>WGS assembly of Ceratopteris richardii.</title>
        <authorList>
            <person name="Marchant D.B."/>
            <person name="Chen G."/>
            <person name="Jenkins J."/>
            <person name="Shu S."/>
            <person name="Leebens-Mack J."/>
            <person name="Grimwood J."/>
            <person name="Schmutz J."/>
            <person name="Soltis P."/>
            <person name="Soltis D."/>
            <person name="Chen Z.-H."/>
        </authorList>
    </citation>
    <scope>NUCLEOTIDE SEQUENCE</scope>
    <source>
        <strain evidence="4">Whitten #5841</strain>
        <tissue evidence="4">Leaf</tissue>
    </source>
</reference>
<dbReference type="PANTHER" id="PTHR24015">
    <property type="entry name" value="OS07G0578800 PROTEIN-RELATED"/>
    <property type="match status" value="1"/>
</dbReference>
<dbReference type="Proteomes" id="UP000825935">
    <property type="component" value="Chromosome 18"/>
</dbReference>
<keyword evidence="5" id="KW-1185">Reference proteome</keyword>
<comment type="caution">
    <text evidence="4">The sequence shown here is derived from an EMBL/GenBank/DDBJ whole genome shotgun (WGS) entry which is preliminary data.</text>
</comment>
<feature type="repeat" description="PPR" evidence="2">
    <location>
        <begin position="659"/>
        <end position="693"/>
    </location>
</feature>
<protein>
    <recommendedName>
        <fullName evidence="3">DYW domain-containing protein</fullName>
    </recommendedName>
</protein>
<dbReference type="FunFam" id="1.25.40.10:FF:000158">
    <property type="entry name" value="pentatricopeptide repeat-containing protein At2g33680"/>
    <property type="match status" value="1"/>
</dbReference>
<dbReference type="Pfam" id="PF01535">
    <property type="entry name" value="PPR"/>
    <property type="match status" value="2"/>
</dbReference>
<dbReference type="FunFam" id="1.25.40.10:FF:000343">
    <property type="entry name" value="Pentatricopeptide repeat-containing protein At3g58590"/>
    <property type="match status" value="1"/>
</dbReference>
<keyword evidence="1" id="KW-0677">Repeat</keyword>
<dbReference type="GO" id="GO:0009451">
    <property type="term" value="P:RNA modification"/>
    <property type="evidence" value="ECO:0007669"/>
    <property type="project" value="InterPro"/>
</dbReference>
<dbReference type="PROSITE" id="PS51375">
    <property type="entry name" value="PPR"/>
    <property type="match status" value="8"/>
</dbReference>
<evidence type="ECO:0000256" key="1">
    <source>
        <dbReference type="ARBA" id="ARBA00022737"/>
    </source>
</evidence>
<evidence type="ECO:0000313" key="5">
    <source>
        <dbReference type="Proteomes" id="UP000825935"/>
    </source>
</evidence>
<dbReference type="NCBIfam" id="TIGR00756">
    <property type="entry name" value="PPR"/>
    <property type="match status" value="7"/>
</dbReference>
<feature type="domain" description="DYW" evidence="3">
    <location>
        <begin position="975"/>
        <end position="1064"/>
    </location>
</feature>
<feature type="repeat" description="PPR" evidence="2">
    <location>
        <begin position="254"/>
        <end position="288"/>
    </location>
</feature>
<dbReference type="AlphaFoldDB" id="A0A8T2SNA0"/>
<dbReference type="EMBL" id="CM035423">
    <property type="protein sequence ID" value="KAH7365388.1"/>
    <property type="molecule type" value="Genomic_DNA"/>
</dbReference>
<name>A0A8T2SNA0_CERRI</name>
<feature type="repeat" description="PPR" evidence="2">
    <location>
        <begin position="153"/>
        <end position="187"/>
    </location>
</feature>